<dbReference type="Pfam" id="PF00090">
    <property type="entry name" value="TSP_1"/>
    <property type="match status" value="3"/>
</dbReference>
<evidence type="ECO:0000256" key="5">
    <source>
        <dbReference type="ARBA" id="ARBA00022690"/>
    </source>
</evidence>
<dbReference type="CDD" id="cd08544">
    <property type="entry name" value="Reeler"/>
    <property type="match status" value="1"/>
</dbReference>
<dbReference type="SUPFAM" id="SSF57362">
    <property type="entry name" value="BPTI-like"/>
    <property type="match status" value="1"/>
</dbReference>
<evidence type="ECO:0000256" key="2">
    <source>
        <dbReference type="ARBA" id="ARBA00019594"/>
    </source>
</evidence>
<dbReference type="PANTHER" id="PTHR11311:SF23">
    <property type="entry name" value="SPONDIN-1"/>
    <property type="match status" value="1"/>
</dbReference>
<dbReference type="PROSITE" id="PS51020">
    <property type="entry name" value="SPONDIN"/>
    <property type="match status" value="1"/>
</dbReference>
<dbReference type="SMART" id="SM00209">
    <property type="entry name" value="TSP1"/>
    <property type="match status" value="4"/>
</dbReference>
<dbReference type="Gene3D" id="4.10.410.10">
    <property type="entry name" value="Pancreatic trypsin inhibitor Kunitz domain"/>
    <property type="match status" value="1"/>
</dbReference>
<evidence type="ECO:0000256" key="7">
    <source>
        <dbReference type="ARBA" id="ARBA00022729"/>
    </source>
</evidence>
<keyword evidence="5" id="KW-0646">Protease inhibitor</keyword>
<dbReference type="PANTHER" id="PTHR11311">
    <property type="entry name" value="SPONDIN"/>
    <property type="match status" value="1"/>
</dbReference>
<evidence type="ECO:0000259" key="16">
    <source>
        <dbReference type="PROSITE" id="PS51019"/>
    </source>
</evidence>
<reference evidence="18" key="1">
    <citation type="submission" date="2020-11" db="EMBL/GenBank/DDBJ databases">
        <authorList>
            <person name="Tran Van P."/>
        </authorList>
    </citation>
    <scope>NUCLEOTIDE SEQUENCE</scope>
</reference>
<dbReference type="PROSITE" id="PS51019">
    <property type="entry name" value="REELIN"/>
    <property type="match status" value="1"/>
</dbReference>
<dbReference type="PROSITE" id="PS50279">
    <property type="entry name" value="BPTI_KUNITZ_2"/>
    <property type="match status" value="1"/>
</dbReference>
<evidence type="ECO:0000256" key="6">
    <source>
        <dbReference type="ARBA" id="ARBA00022723"/>
    </source>
</evidence>
<evidence type="ECO:0000256" key="12">
    <source>
        <dbReference type="ARBA" id="ARBA00023180"/>
    </source>
</evidence>
<evidence type="ECO:0000256" key="10">
    <source>
        <dbReference type="ARBA" id="ARBA00022900"/>
    </source>
</evidence>
<evidence type="ECO:0000256" key="13">
    <source>
        <dbReference type="ARBA" id="ARBA00030964"/>
    </source>
</evidence>
<dbReference type="Pfam" id="PF06468">
    <property type="entry name" value="Spond_N"/>
    <property type="match status" value="1"/>
</dbReference>
<evidence type="ECO:0000256" key="8">
    <source>
        <dbReference type="ARBA" id="ARBA00022737"/>
    </source>
</evidence>
<evidence type="ECO:0000256" key="9">
    <source>
        <dbReference type="ARBA" id="ARBA00022889"/>
    </source>
</evidence>
<accession>A0A7R9J0M5</accession>
<evidence type="ECO:0000256" key="3">
    <source>
        <dbReference type="ARBA" id="ARBA00022525"/>
    </source>
</evidence>
<sequence length="818" mass="91490">MATGAVSLVGARTHGHLQQFTRFMLGVEPSDPRVEASPQRVGSFQLFGDSLTTFNELCINTISEADDLPKTEIQVMWISPPKGSGCVVFRAMVLENKESWFADDGALSRELCELETVRNEKDEAAQSECCACDEAKYQLIFEGIWSNITHPRDFPFSLWLTHFSDVIGGSHERNFSFWGEGQYASDGLRQVAEWGSVRGMEAELRAKSKHLRTLIKAAGLWYPKVNTNTSSNFRVDRRRHLLSVVSMLGPSPDWIVGVNGLNLCQTDCTWVESKIIDLFPYDAGTDSGISYMSPNSPTIPQEKIYRITTMYPEDPRAPLYDPTGTPMKPLARLYLKRESIVPKSCDDQNIERLLAETIEVAENTEDTSRPECAVTEYSEWSACSVSCGKGLRMRQRSYLMPQKAEMLGCNRQIISKEMCVASLPECPREFIEGETGLKYSKRLPDVTLHHVINCTTPNIIAEEPAGLMFALSRGEFGEGEPVLEDNEGVCSTTPWSQLSECSVSCGVGVAMRTRRFLDRMGRKKCPHVSLLEKEKCMMPPCTGPVEPEESPDPMCPVTPWNDWSTCSASCGKGVKFRSRLLLVPAELQEKCSNRVEVIQQRPCVNQPECTFDMATAKQVCMLEEEIGPCRGYFQRWFYNAQKGMCVPFGYGGCRGNSNNFLTEKECQDTCAIFSQNCEVKVRYPHPFSELGHSSNSRMRESAVQNNRISEPDVRCYPPTTRCYASVDCVMTSAAAVSQTQTQVSGGDVNELSDPEPSTDPPVNCLVSDWSVWTDCSVTCGVGIKERFRMIKEHPRNGGRPCPKRLVRRKKCHAGQCNQ</sequence>
<evidence type="ECO:0000259" key="17">
    <source>
        <dbReference type="PROSITE" id="PS51020"/>
    </source>
</evidence>
<keyword evidence="10" id="KW-0722">Serine protease inhibitor</keyword>
<feature type="domain" description="Spondin" evidence="17">
    <location>
        <begin position="125"/>
        <end position="315"/>
    </location>
</feature>
<dbReference type="SMART" id="SM00131">
    <property type="entry name" value="KU"/>
    <property type="match status" value="1"/>
</dbReference>
<dbReference type="InterPro" id="IPR036383">
    <property type="entry name" value="TSP1_rpt_sf"/>
</dbReference>
<dbReference type="Gene3D" id="2.20.100.10">
    <property type="entry name" value="Thrombospondin type-1 (TSP1) repeat"/>
    <property type="match status" value="4"/>
</dbReference>
<evidence type="ECO:0000313" key="18">
    <source>
        <dbReference type="EMBL" id="CAD7570448.1"/>
    </source>
</evidence>
<dbReference type="FunFam" id="2.60.40.2130:FF:000002">
    <property type="entry name" value="Putative Spondin-1"/>
    <property type="match status" value="1"/>
</dbReference>
<organism evidence="18">
    <name type="scientific">Timema californicum</name>
    <name type="common">California timema</name>
    <name type="synonym">Walking stick</name>
    <dbReference type="NCBI Taxonomy" id="61474"/>
    <lineage>
        <taxon>Eukaryota</taxon>
        <taxon>Metazoa</taxon>
        <taxon>Ecdysozoa</taxon>
        <taxon>Arthropoda</taxon>
        <taxon>Hexapoda</taxon>
        <taxon>Insecta</taxon>
        <taxon>Pterygota</taxon>
        <taxon>Neoptera</taxon>
        <taxon>Polyneoptera</taxon>
        <taxon>Phasmatodea</taxon>
        <taxon>Timematodea</taxon>
        <taxon>Timematoidea</taxon>
        <taxon>Timematidae</taxon>
        <taxon>Timema</taxon>
    </lineage>
</organism>
<dbReference type="Gene3D" id="2.60.40.4060">
    <property type="entry name" value="Reeler domain"/>
    <property type="match status" value="1"/>
</dbReference>
<dbReference type="InterPro" id="IPR044004">
    <property type="entry name" value="TSP1_spondin_dom"/>
</dbReference>
<dbReference type="InterPro" id="IPR002223">
    <property type="entry name" value="Kunitz_BPTI"/>
</dbReference>
<dbReference type="Pfam" id="PF00014">
    <property type="entry name" value="Kunitz_BPTI"/>
    <property type="match status" value="1"/>
</dbReference>
<keyword evidence="12" id="KW-0325">Glycoprotein</keyword>
<comment type="subcellular location">
    <subcellularLocation>
        <location evidence="1">Secreted</location>
        <location evidence="1">Extracellular space</location>
        <location evidence="1">Extracellular matrix</location>
    </subcellularLocation>
</comment>
<dbReference type="InterPro" id="IPR042307">
    <property type="entry name" value="Reeler_sf"/>
</dbReference>
<dbReference type="PRINTS" id="PR00759">
    <property type="entry name" value="BASICPTASE"/>
</dbReference>
<gene>
    <name evidence="18" type="ORF">TCMB3V08_LOCUS3153</name>
</gene>
<dbReference type="Pfam" id="PF02014">
    <property type="entry name" value="Reeler"/>
    <property type="match status" value="1"/>
</dbReference>
<feature type="region of interest" description="Disordered" evidence="14">
    <location>
        <begin position="739"/>
        <end position="759"/>
    </location>
</feature>
<dbReference type="InterPro" id="IPR038678">
    <property type="entry name" value="Spondin_N_sf"/>
</dbReference>
<keyword evidence="4" id="KW-0272">Extracellular matrix</keyword>
<dbReference type="EMBL" id="OE180061">
    <property type="protein sequence ID" value="CAD7570448.1"/>
    <property type="molecule type" value="Genomic_DNA"/>
</dbReference>
<dbReference type="InterPro" id="IPR036880">
    <property type="entry name" value="Kunitz_BPTI_sf"/>
</dbReference>
<protein>
    <recommendedName>
        <fullName evidence="2">Spondin-1</fullName>
    </recommendedName>
    <alternativeName>
        <fullName evidence="13">F-spondin</fullName>
    </alternativeName>
</protein>
<keyword evidence="8" id="KW-0677">Repeat</keyword>
<evidence type="ECO:0000256" key="4">
    <source>
        <dbReference type="ARBA" id="ARBA00022530"/>
    </source>
</evidence>
<dbReference type="InterPro" id="IPR051418">
    <property type="entry name" value="Spondin/Thrombospondin_T1"/>
</dbReference>
<dbReference type="GO" id="GO:0046872">
    <property type="term" value="F:metal ion binding"/>
    <property type="evidence" value="ECO:0007669"/>
    <property type="project" value="UniProtKB-KW"/>
</dbReference>
<evidence type="ECO:0000256" key="11">
    <source>
        <dbReference type="ARBA" id="ARBA00023157"/>
    </source>
</evidence>
<keyword evidence="7" id="KW-0732">Signal</keyword>
<keyword evidence="3" id="KW-0964">Secreted</keyword>
<dbReference type="Pfam" id="PF19028">
    <property type="entry name" value="TSP1_spondin"/>
    <property type="match status" value="1"/>
</dbReference>
<dbReference type="AlphaFoldDB" id="A0A7R9J0M5"/>
<keyword evidence="11" id="KW-1015">Disulfide bond</keyword>
<dbReference type="GO" id="GO:0031012">
    <property type="term" value="C:extracellular matrix"/>
    <property type="evidence" value="ECO:0007669"/>
    <property type="project" value="TreeGrafter"/>
</dbReference>
<dbReference type="GO" id="GO:0007155">
    <property type="term" value="P:cell adhesion"/>
    <property type="evidence" value="ECO:0007669"/>
    <property type="project" value="UniProtKB-KW"/>
</dbReference>
<keyword evidence="9" id="KW-0130">Cell adhesion</keyword>
<dbReference type="InterPro" id="IPR000884">
    <property type="entry name" value="TSP1_rpt"/>
</dbReference>
<feature type="domain" description="Reelin" evidence="16">
    <location>
        <begin position="1"/>
        <end position="128"/>
    </location>
</feature>
<dbReference type="PROSITE" id="PS00280">
    <property type="entry name" value="BPTI_KUNITZ_1"/>
    <property type="match status" value="1"/>
</dbReference>
<keyword evidence="6" id="KW-0479">Metal-binding</keyword>
<dbReference type="FunFam" id="2.20.100.10:FF:000026">
    <property type="entry name" value="Spondin 1"/>
    <property type="match status" value="1"/>
</dbReference>
<evidence type="ECO:0000256" key="14">
    <source>
        <dbReference type="SAM" id="MobiDB-lite"/>
    </source>
</evidence>
<dbReference type="FunFam" id="4.10.410.10:FF:000020">
    <property type="entry name" value="Collagen, type VI, alpha 3"/>
    <property type="match status" value="1"/>
</dbReference>
<proteinExistence type="predicted"/>
<dbReference type="Gene3D" id="2.60.40.2130">
    <property type="entry name" value="F-spondin domain"/>
    <property type="match status" value="1"/>
</dbReference>
<dbReference type="InterPro" id="IPR020901">
    <property type="entry name" value="Prtase_inh_Kunz-CS"/>
</dbReference>
<dbReference type="GO" id="GO:0004867">
    <property type="term" value="F:serine-type endopeptidase inhibitor activity"/>
    <property type="evidence" value="ECO:0007669"/>
    <property type="project" value="UniProtKB-KW"/>
</dbReference>
<dbReference type="NCBIfam" id="NF038123">
    <property type="entry name" value="NF038123_dom"/>
    <property type="match status" value="1"/>
</dbReference>
<dbReference type="CDD" id="cd00109">
    <property type="entry name" value="Kunitz-type"/>
    <property type="match status" value="1"/>
</dbReference>
<dbReference type="InterPro" id="IPR009465">
    <property type="entry name" value="Spondin_N"/>
</dbReference>
<dbReference type="PROSITE" id="PS50092">
    <property type="entry name" value="TSP1"/>
    <property type="match status" value="4"/>
</dbReference>
<name>A0A7R9J0M5_TIMCA</name>
<dbReference type="InterPro" id="IPR002861">
    <property type="entry name" value="Reeler_dom"/>
</dbReference>
<dbReference type="SUPFAM" id="SSF82895">
    <property type="entry name" value="TSP-1 type 1 repeat"/>
    <property type="match status" value="4"/>
</dbReference>
<evidence type="ECO:0000256" key="1">
    <source>
        <dbReference type="ARBA" id="ARBA00004498"/>
    </source>
</evidence>
<feature type="domain" description="BPTI/Kunitz inhibitor" evidence="15">
    <location>
        <begin position="620"/>
        <end position="670"/>
    </location>
</feature>
<evidence type="ECO:0000259" key="15">
    <source>
        <dbReference type="PROSITE" id="PS50279"/>
    </source>
</evidence>